<feature type="compositionally biased region" description="Polar residues" evidence="4">
    <location>
        <begin position="465"/>
        <end position="475"/>
    </location>
</feature>
<keyword evidence="3" id="KW-0539">Nucleus</keyword>
<dbReference type="GO" id="GO:0019237">
    <property type="term" value="F:centromeric DNA binding"/>
    <property type="evidence" value="ECO:0007669"/>
    <property type="project" value="InterPro"/>
</dbReference>
<accession>A0A0E0FPL2</accession>
<reference evidence="5" key="1">
    <citation type="submission" date="2015-04" db="UniProtKB">
        <authorList>
            <consortium name="EnsemblPlants"/>
        </authorList>
    </citation>
    <scope>IDENTIFICATION</scope>
    <source>
        <strain evidence="5">SL10</strain>
    </source>
</reference>
<feature type="compositionally biased region" description="Polar residues" evidence="4">
    <location>
        <begin position="223"/>
        <end position="232"/>
    </location>
</feature>
<keyword evidence="6" id="KW-1185">Reference proteome</keyword>
<feature type="compositionally biased region" description="Basic and acidic residues" evidence="4">
    <location>
        <begin position="655"/>
        <end position="665"/>
    </location>
</feature>
<feature type="compositionally biased region" description="Basic and acidic residues" evidence="4">
    <location>
        <begin position="422"/>
        <end position="434"/>
    </location>
</feature>
<evidence type="ECO:0000313" key="6">
    <source>
        <dbReference type="Proteomes" id="UP000006591"/>
    </source>
</evidence>
<feature type="compositionally biased region" description="Polar residues" evidence="4">
    <location>
        <begin position="379"/>
        <end position="391"/>
    </location>
</feature>
<dbReference type="AlphaFoldDB" id="A0A0E0FPL2"/>
<evidence type="ECO:0008006" key="7">
    <source>
        <dbReference type="Google" id="ProtNLM"/>
    </source>
</evidence>
<feature type="compositionally biased region" description="Basic and acidic residues" evidence="4">
    <location>
        <begin position="742"/>
        <end position="759"/>
    </location>
</feature>
<feature type="compositionally biased region" description="Basic and acidic residues" evidence="4">
    <location>
        <begin position="517"/>
        <end position="528"/>
    </location>
</feature>
<feature type="compositionally biased region" description="Basic and acidic residues" evidence="4">
    <location>
        <begin position="211"/>
        <end position="221"/>
    </location>
</feature>
<dbReference type="InterPro" id="IPR028386">
    <property type="entry name" value="CENP-C/Mif2/cnp3"/>
</dbReference>
<dbReference type="GO" id="GO:0051315">
    <property type="term" value="P:attachment of mitotic spindle microtubules to kinetochore"/>
    <property type="evidence" value="ECO:0007669"/>
    <property type="project" value="TreeGrafter"/>
</dbReference>
<feature type="region of interest" description="Disordered" evidence="4">
    <location>
        <begin position="17"/>
        <end position="38"/>
    </location>
</feature>
<dbReference type="PANTHER" id="PTHR16684:SF11">
    <property type="entry name" value="CENTROMERE PROTEIN C"/>
    <property type="match status" value="1"/>
</dbReference>
<dbReference type="GO" id="GO:0051382">
    <property type="term" value="P:kinetochore assembly"/>
    <property type="evidence" value="ECO:0007669"/>
    <property type="project" value="InterPro"/>
</dbReference>
<comment type="subcellular location">
    <subcellularLocation>
        <location evidence="1">Nucleus</location>
    </subcellularLocation>
</comment>
<evidence type="ECO:0000313" key="5">
    <source>
        <dbReference type="EnsemblPlants" id="ONIVA01G25990.1"/>
    </source>
</evidence>
<feature type="compositionally biased region" description="Basic residues" evidence="4">
    <location>
        <begin position="683"/>
        <end position="694"/>
    </location>
</feature>
<feature type="compositionally biased region" description="Low complexity" evidence="4">
    <location>
        <begin position="198"/>
        <end position="210"/>
    </location>
</feature>
<name>A0A0E0FPL2_ORYNI</name>
<dbReference type="EnsemblPlants" id="ONIVA01G25990.1">
    <property type="protein sequence ID" value="ONIVA01G25990.1"/>
    <property type="gene ID" value="ONIVA01G25990"/>
</dbReference>
<reference evidence="5" key="2">
    <citation type="submission" date="2018-04" db="EMBL/GenBank/DDBJ databases">
        <title>OnivRS2 (Oryza nivara Reference Sequence Version 2).</title>
        <authorList>
            <person name="Zhang J."/>
            <person name="Kudrna D."/>
            <person name="Lee S."/>
            <person name="Talag J."/>
            <person name="Rajasekar S."/>
            <person name="Welchert J."/>
            <person name="Hsing Y.-I."/>
            <person name="Wing R.A."/>
        </authorList>
    </citation>
    <scope>NUCLEOTIDE SEQUENCE [LARGE SCALE GENOMIC DNA]</scope>
</reference>
<dbReference type="GO" id="GO:0051455">
    <property type="term" value="P:spindle attachment to meiosis I kinetochore"/>
    <property type="evidence" value="ECO:0007669"/>
    <property type="project" value="TreeGrafter"/>
</dbReference>
<feature type="compositionally biased region" description="Basic and acidic residues" evidence="4">
    <location>
        <begin position="579"/>
        <end position="590"/>
    </location>
</feature>
<organism evidence="5">
    <name type="scientific">Oryza nivara</name>
    <name type="common">Indian wild rice</name>
    <name type="synonym">Oryza sativa f. spontanea</name>
    <dbReference type="NCBI Taxonomy" id="4536"/>
    <lineage>
        <taxon>Eukaryota</taxon>
        <taxon>Viridiplantae</taxon>
        <taxon>Streptophyta</taxon>
        <taxon>Embryophyta</taxon>
        <taxon>Tracheophyta</taxon>
        <taxon>Spermatophyta</taxon>
        <taxon>Magnoliopsida</taxon>
        <taxon>Liliopsida</taxon>
        <taxon>Poales</taxon>
        <taxon>Poaceae</taxon>
        <taxon>BOP clade</taxon>
        <taxon>Oryzoideae</taxon>
        <taxon>Oryzeae</taxon>
        <taxon>Oryzinae</taxon>
        <taxon>Oryza</taxon>
    </lineage>
</organism>
<dbReference type="GO" id="GO:0005634">
    <property type="term" value="C:nucleus"/>
    <property type="evidence" value="ECO:0007669"/>
    <property type="project" value="UniProtKB-SubCell"/>
</dbReference>
<protein>
    <recommendedName>
        <fullName evidence="7">CENP-C</fullName>
    </recommendedName>
</protein>
<dbReference type="STRING" id="4536.A0A0E0FPL2"/>
<dbReference type="PANTHER" id="PTHR16684">
    <property type="entry name" value="CENTROMERE PROTEIN C"/>
    <property type="match status" value="1"/>
</dbReference>
<dbReference type="eggNOG" id="ENOG502QR44">
    <property type="taxonomic scope" value="Eukaryota"/>
</dbReference>
<feature type="compositionally biased region" description="Basic residues" evidence="4">
    <location>
        <begin position="607"/>
        <end position="618"/>
    </location>
</feature>
<dbReference type="GO" id="GO:0000776">
    <property type="term" value="C:kinetochore"/>
    <property type="evidence" value="ECO:0007669"/>
    <property type="project" value="InterPro"/>
</dbReference>
<evidence type="ECO:0000256" key="1">
    <source>
        <dbReference type="ARBA" id="ARBA00004123"/>
    </source>
</evidence>
<evidence type="ECO:0000256" key="3">
    <source>
        <dbReference type="ARBA" id="ARBA00023242"/>
    </source>
</evidence>
<sequence length="837" mass="91369">MASADPFLAVSSPAHLLPRTLGPAAPPGTAASPSAARGALLDGISRPLKGSKELVEQARMAMKAVGDIGKLYGGDGAGVAAAAADGKNNQLGRRPAPDRKRFRLKTKPPANKPVQNVDYTELLNIEDPDEYFLTLEKLERADKEIKRLRGEVPTEGTYNNRGIEPPKLRPGLLRRKSVHSYKFSTSSDAPDAIEAPASQTETVTESQTTQDDVHGSAHEMTTEPVSSRSSQDAIPDISAREDSFVGKDNSFTLNYLLSAFKDLDEDEEENLLRKTLQIKEISIGKVCLPDFNVPGDTLASNTTEQKNPMSDHALERTAPGSNLARISQLEKRIFVGDALEDKHADLSKDDESDGSPESLLCKQSPVRRSSDAVGLMINEGSTAMETPSPSIKSPEHVLESESNPPDGVTTDEQPTENSPIGVDRDSELVKEKGTSSRHSVSLEEDVMPIDCTVSPPDHLEGGSTEVLTNITSRNVSPLHHGDGNSEHQEIDGGDVAQDNPIHTLETPPEDTPQNQSEIHRGSIEKLAVDKSNALSPSQGKQHRGKNKKQPSKRGKRETDNPIHTSETPPMDTNPQNQSEIHRGSIEKLAVDKSNALSPSKGKEQRGKNKKQPSKRGKRKTDNLIHTPEIPPEDTDNTVHTPEIPPEDTYPQNQSEIHRGNTEKLAVDINNALSPSKGKEQRGNNKKQPSKRQKRAAGEAGDLETHAPNFEPEIQPHVQDTDVEQQPACTSQSPSPSNGTSKNEVRKRNKKQDLNRRKSLADAGLTWQAGVRRSTRIRSKPLQHWLGERFIYGRIHGTMATVIGVKSFSPSQEGKGPLRVKSFVPEQFSDLLAESAKY</sequence>
<feature type="compositionally biased region" description="Polar residues" evidence="4">
    <location>
        <begin position="726"/>
        <end position="741"/>
    </location>
</feature>
<feature type="region of interest" description="Disordered" evidence="4">
    <location>
        <begin position="86"/>
        <end position="113"/>
    </location>
</feature>
<feature type="region of interest" description="Disordered" evidence="4">
    <location>
        <begin position="345"/>
        <end position="760"/>
    </location>
</feature>
<feature type="region of interest" description="Disordered" evidence="4">
    <location>
        <begin position="152"/>
        <end position="233"/>
    </location>
</feature>
<feature type="region of interest" description="Disordered" evidence="4">
    <location>
        <begin position="300"/>
        <end position="322"/>
    </location>
</feature>
<comment type="similarity">
    <text evidence="2">Belongs to the CENP-C/MIF2 family.</text>
</comment>
<evidence type="ECO:0000256" key="2">
    <source>
        <dbReference type="ARBA" id="ARBA00010291"/>
    </source>
</evidence>
<feature type="compositionally biased region" description="Basic residues" evidence="4">
    <location>
        <begin position="540"/>
        <end position="555"/>
    </location>
</feature>
<proteinExistence type="inferred from homology"/>
<feature type="compositionally biased region" description="Basic and acidic residues" evidence="4">
    <location>
        <begin position="479"/>
        <end position="490"/>
    </location>
</feature>
<feature type="compositionally biased region" description="Polar residues" evidence="4">
    <location>
        <begin position="561"/>
        <end position="578"/>
    </location>
</feature>
<dbReference type="Proteomes" id="UP000006591">
    <property type="component" value="Chromosome 1"/>
</dbReference>
<dbReference type="Gramene" id="ONIVA01G25990.1">
    <property type="protein sequence ID" value="ONIVA01G25990.1"/>
    <property type="gene ID" value="ONIVA01G25990"/>
</dbReference>
<evidence type="ECO:0000256" key="4">
    <source>
        <dbReference type="SAM" id="MobiDB-lite"/>
    </source>
</evidence>
<dbReference type="OMA" id="IHRGNTE"/>